<evidence type="ECO:0000256" key="1">
    <source>
        <dbReference type="ARBA" id="ARBA00004141"/>
    </source>
</evidence>
<keyword evidence="5 10" id="KW-0812">Transmembrane</keyword>
<keyword evidence="4" id="KW-0762">Sugar transport</keyword>
<feature type="transmembrane region" description="Helical" evidence="10">
    <location>
        <begin position="279"/>
        <end position="304"/>
    </location>
</feature>
<evidence type="ECO:0000256" key="3">
    <source>
        <dbReference type="ARBA" id="ARBA00022448"/>
    </source>
</evidence>
<dbReference type="AlphaFoldDB" id="A0A068VJ57"/>
<dbReference type="Gene3D" id="1.20.1250.20">
    <property type="entry name" value="MFS general substrate transporter like domains"/>
    <property type="match status" value="1"/>
</dbReference>
<dbReference type="SUPFAM" id="SSF103473">
    <property type="entry name" value="MFS general substrate transporter"/>
    <property type="match status" value="1"/>
</dbReference>
<dbReference type="PANTHER" id="PTHR23500">
    <property type="entry name" value="SOLUTE CARRIER FAMILY 2, FACILITATED GLUCOSE TRANSPORTER"/>
    <property type="match status" value="1"/>
</dbReference>
<keyword evidence="6" id="KW-0769">Symport</keyword>
<comment type="similarity">
    <text evidence="2">Belongs to the major facilitator superfamily. Sugar transporter (TC 2.A.1.1) family.</text>
</comment>
<sequence>MVEQEVWEETNHLGWCILECFCCPRYYADFGSHSFGHWRWFCQSVSANLFIRDNTIQISWKINVCFQLFITIGIFAANIVNCFTGKYLPHNGWRYSLGGAAVPAIVMGALAIFLPDTPSSQVDRGKVDDAKLLLKKIRGVENVDLEYKDILEACAESKKVKHPWRDLRKKHYRPQLCVSVLIPLFQQFTGINVVMFYALVLFKTLGFGGTASLMSALITGGVNVLATFISVYGTDKWGRRPLFLWGGLHIYCLYVQNLLLIGIEFGWSGLVDQLPNGFAIAIVACICCFVSAFACSWGPLGWLVPSEIFHTRSGLQHRASPSQ</sequence>
<protein>
    <submittedName>
        <fullName evidence="11">DH200=94 genomic scaffold, scaffold_1626</fullName>
    </submittedName>
</protein>
<evidence type="ECO:0000313" key="11">
    <source>
        <dbReference type="EMBL" id="CDP20721.1"/>
    </source>
</evidence>
<reference evidence="12" key="1">
    <citation type="journal article" date="2014" name="Science">
        <title>The coffee genome provides insight into the convergent evolution of caffeine biosynthesis.</title>
        <authorList>
            <person name="Denoeud F."/>
            <person name="Carretero-Paulet L."/>
            <person name="Dereeper A."/>
            <person name="Droc G."/>
            <person name="Guyot R."/>
            <person name="Pietrella M."/>
            <person name="Zheng C."/>
            <person name="Alberti A."/>
            <person name="Anthony F."/>
            <person name="Aprea G."/>
            <person name="Aury J.M."/>
            <person name="Bento P."/>
            <person name="Bernard M."/>
            <person name="Bocs S."/>
            <person name="Campa C."/>
            <person name="Cenci A."/>
            <person name="Combes M.C."/>
            <person name="Crouzillat D."/>
            <person name="Da Silva C."/>
            <person name="Daddiego L."/>
            <person name="De Bellis F."/>
            <person name="Dussert S."/>
            <person name="Garsmeur O."/>
            <person name="Gayraud T."/>
            <person name="Guignon V."/>
            <person name="Jahn K."/>
            <person name="Jamilloux V."/>
            <person name="Joet T."/>
            <person name="Labadie K."/>
            <person name="Lan T."/>
            <person name="Leclercq J."/>
            <person name="Lepelley M."/>
            <person name="Leroy T."/>
            <person name="Li L.T."/>
            <person name="Librado P."/>
            <person name="Lopez L."/>
            <person name="Munoz A."/>
            <person name="Noel B."/>
            <person name="Pallavicini A."/>
            <person name="Perrotta G."/>
            <person name="Poncet V."/>
            <person name="Pot D."/>
            <person name="Priyono X."/>
            <person name="Rigoreau M."/>
            <person name="Rouard M."/>
            <person name="Rozas J."/>
            <person name="Tranchant-Dubreuil C."/>
            <person name="VanBuren R."/>
            <person name="Zhang Q."/>
            <person name="Andrade A.C."/>
            <person name="Argout X."/>
            <person name="Bertrand B."/>
            <person name="de Kochko A."/>
            <person name="Graziosi G."/>
            <person name="Henry R.J."/>
            <person name="Jayarama X."/>
            <person name="Ming R."/>
            <person name="Nagai C."/>
            <person name="Rounsley S."/>
            <person name="Sankoff D."/>
            <person name="Giuliano G."/>
            <person name="Albert V.A."/>
            <person name="Wincker P."/>
            <person name="Lashermes P."/>
        </authorList>
    </citation>
    <scope>NUCLEOTIDE SEQUENCE [LARGE SCALE GENOMIC DNA]</scope>
    <source>
        <strain evidence="12">cv. DH200-94</strain>
    </source>
</reference>
<gene>
    <name evidence="11" type="ORF">GSCOC_T00004861001</name>
</gene>
<evidence type="ECO:0000256" key="10">
    <source>
        <dbReference type="SAM" id="Phobius"/>
    </source>
</evidence>
<evidence type="ECO:0000256" key="6">
    <source>
        <dbReference type="ARBA" id="ARBA00022847"/>
    </source>
</evidence>
<name>A0A068VJ57_COFCA</name>
<dbReference type="STRING" id="49390.A0A068VJ57"/>
<evidence type="ECO:0000256" key="4">
    <source>
        <dbReference type="ARBA" id="ARBA00022597"/>
    </source>
</evidence>
<evidence type="ECO:0000256" key="5">
    <source>
        <dbReference type="ARBA" id="ARBA00022692"/>
    </source>
</evidence>
<evidence type="ECO:0000256" key="8">
    <source>
        <dbReference type="ARBA" id="ARBA00023136"/>
    </source>
</evidence>
<evidence type="ECO:0000313" key="12">
    <source>
        <dbReference type="Proteomes" id="UP000295252"/>
    </source>
</evidence>
<evidence type="ECO:0000256" key="7">
    <source>
        <dbReference type="ARBA" id="ARBA00022989"/>
    </source>
</evidence>
<keyword evidence="3" id="KW-0813">Transport</keyword>
<dbReference type="PRINTS" id="PR00171">
    <property type="entry name" value="SUGRTRNSPORT"/>
</dbReference>
<dbReference type="GO" id="GO:0015293">
    <property type="term" value="F:symporter activity"/>
    <property type="evidence" value="ECO:0007669"/>
    <property type="project" value="UniProtKB-KW"/>
</dbReference>
<dbReference type="InterPro" id="IPR045262">
    <property type="entry name" value="STP/PLT_plant"/>
</dbReference>
<accession>A0A068VJ57</accession>
<dbReference type="Pfam" id="PF00083">
    <property type="entry name" value="Sugar_tr"/>
    <property type="match status" value="1"/>
</dbReference>
<feature type="transmembrane region" description="Helical" evidence="10">
    <location>
        <begin position="92"/>
        <end position="114"/>
    </location>
</feature>
<dbReference type="Proteomes" id="UP000295252">
    <property type="component" value="Unassembled WGS sequence"/>
</dbReference>
<organism evidence="11 12">
    <name type="scientific">Coffea canephora</name>
    <name type="common">Robusta coffee</name>
    <dbReference type="NCBI Taxonomy" id="49390"/>
    <lineage>
        <taxon>Eukaryota</taxon>
        <taxon>Viridiplantae</taxon>
        <taxon>Streptophyta</taxon>
        <taxon>Embryophyta</taxon>
        <taxon>Tracheophyta</taxon>
        <taxon>Spermatophyta</taxon>
        <taxon>Magnoliopsida</taxon>
        <taxon>eudicotyledons</taxon>
        <taxon>Gunneridae</taxon>
        <taxon>Pentapetalae</taxon>
        <taxon>asterids</taxon>
        <taxon>lamiids</taxon>
        <taxon>Gentianales</taxon>
        <taxon>Rubiaceae</taxon>
        <taxon>Ixoroideae</taxon>
        <taxon>Gardenieae complex</taxon>
        <taxon>Bertiereae - Coffeeae clade</taxon>
        <taxon>Coffeeae</taxon>
        <taxon>Coffea</taxon>
    </lineage>
</organism>
<keyword evidence="8 10" id="KW-0472">Membrane</keyword>
<dbReference type="PANTHER" id="PTHR23500:SF567">
    <property type="entry name" value="SUGAR TRANSPORT PROTEIN 12-LIKE"/>
    <property type="match status" value="1"/>
</dbReference>
<comment type="similarity">
    <text evidence="9">Belongs to the major facilitator superfamily. Phosphate:H(+) symporter (TC 2.A.1.9) family.</text>
</comment>
<comment type="subcellular location">
    <subcellularLocation>
        <location evidence="1">Membrane</location>
        <topology evidence="1">Multi-pass membrane protein</topology>
    </subcellularLocation>
</comment>
<feature type="transmembrane region" description="Helical" evidence="10">
    <location>
        <begin position="176"/>
        <end position="199"/>
    </location>
</feature>
<dbReference type="InParanoid" id="A0A068VJ57"/>
<keyword evidence="7 10" id="KW-1133">Transmembrane helix</keyword>
<feature type="transmembrane region" description="Helical" evidence="10">
    <location>
        <begin position="62"/>
        <end position="80"/>
    </location>
</feature>
<keyword evidence="12" id="KW-1185">Reference proteome</keyword>
<dbReference type="OMA" id="ANIVNCF"/>
<evidence type="ECO:0000256" key="9">
    <source>
        <dbReference type="ARBA" id="ARBA00044504"/>
    </source>
</evidence>
<dbReference type="InterPro" id="IPR005828">
    <property type="entry name" value="MFS_sugar_transport-like"/>
</dbReference>
<dbReference type="InterPro" id="IPR036259">
    <property type="entry name" value="MFS_trans_sf"/>
</dbReference>
<dbReference type="GO" id="GO:0015144">
    <property type="term" value="F:carbohydrate transmembrane transporter activity"/>
    <property type="evidence" value="ECO:0007669"/>
    <property type="project" value="InterPro"/>
</dbReference>
<dbReference type="EMBL" id="HG740710">
    <property type="protein sequence ID" value="CDP20721.1"/>
    <property type="molecule type" value="Genomic_DNA"/>
</dbReference>
<dbReference type="InterPro" id="IPR003663">
    <property type="entry name" value="Sugar/inositol_transpt"/>
</dbReference>
<dbReference type="GO" id="GO:0016020">
    <property type="term" value="C:membrane"/>
    <property type="evidence" value="ECO:0007669"/>
    <property type="project" value="UniProtKB-SubCell"/>
</dbReference>
<feature type="transmembrane region" description="Helical" evidence="10">
    <location>
        <begin position="243"/>
        <end position="267"/>
    </location>
</feature>
<dbReference type="Gramene" id="CDP20721">
    <property type="protein sequence ID" value="CDP20721"/>
    <property type="gene ID" value="GSCOC_T00004861001"/>
</dbReference>
<feature type="transmembrane region" description="Helical" evidence="10">
    <location>
        <begin position="211"/>
        <end position="231"/>
    </location>
</feature>
<proteinExistence type="inferred from homology"/>
<evidence type="ECO:0000256" key="2">
    <source>
        <dbReference type="ARBA" id="ARBA00010992"/>
    </source>
</evidence>
<dbReference type="PhylomeDB" id="A0A068VJ57"/>